<name>A0A174MIV4_9FIRM</name>
<dbReference type="EMBL" id="CYZE01000026">
    <property type="protein sequence ID" value="CUP34727.1"/>
    <property type="molecule type" value="Genomic_DNA"/>
</dbReference>
<dbReference type="RefSeq" id="WP_055660281.1">
    <property type="nucleotide sequence ID" value="NZ_CABIXC010000026.1"/>
</dbReference>
<proteinExistence type="predicted"/>
<evidence type="ECO:0000313" key="2">
    <source>
        <dbReference type="Proteomes" id="UP000095651"/>
    </source>
</evidence>
<evidence type="ECO:0000313" key="1">
    <source>
        <dbReference type="EMBL" id="CUP34727.1"/>
    </source>
</evidence>
<sequence>MEGEGMERIEHVSLLPSEAYDRRQRDEAYLMELKEENLLFAYRTEAGLNGRSITGYPRIPMGDGIIR</sequence>
<dbReference type="Proteomes" id="UP000095651">
    <property type="component" value="Unassembled WGS sequence"/>
</dbReference>
<organism evidence="1 2">
    <name type="scientific">Hungatella hathewayi</name>
    <dbReference type="NCBI Taxonomy" id="154046"/>
    <lineage>
        <taxon>Bacteria</taxon>
        <taxon>Bacillati</taxon>
        <taxon>Bacillota</taxon>
        <taxon>Clostridia</taxon>
        <taxon>Lachnospirales</taxon>
        <taxon>Lachnospiraceae</taxon>
        <taxon>Hungatella</taxon>
    </lineage>
</organism>
<protein>
    <submittedName>
        <fullName evidence="1">Uncharacterized protein</fullName>
    </submittedName>
</protein>
<reference evidence="1 2" key="1">
    <citation type="submission" date="2015-09" db="EMBL/GenBank/DDBJ databases">
        <authorList>
            <consortium name="Pathogen Informatics"/>
        </authorList>
    </citation>
    <scope>NUCLEOTIDE SEQUENCE [LARGE SCALE GENOMIC DNA]</scope>
    <source>
        <strain evidence="1 2">2789STDY5608850</strain>
    </source>
</reference>
<dbReference type="AlphaFoldDB" id="A0A174MIV4"/>
<gene>
    <name evidence="1" type="ORF">ERS852407_05669</name>
</gene>
<accession>A0A174MIV4</accession>